<feature type="domain" description="Glycosyl transferase family 1" evidence="1">
    <location>
        <begin position="170"/>
        <end position="326"/>
    </location>
</feature>
<dbReference type="PANTHER" id="PTHR45947:SF3">
    <property type="entry name" value="SULFOQUINOVOSYL TRANSFERASE SQD2"/>
    <property type="match status" value="1"/>
</dbReference>
<dbReference type="Pfam" id="PF13439">
    <property type="entry name" value="Glyco_transf_4"/>
    <property type="match status" value="1"/>
</dbReference>
<dbReference type="InterPro" id="IPR050194">
    <property type="entry name" value="Glycosyltransferase_grp1"/>
</dbReference>
<dbReference type="PANTHER" id="PTHR45947">
    <property type="entry name" value="SULFOQUINOVOSYL TRANSFERASE SQD2"/>
    <property type="match status" value="1"/>
</dbReference>
<evidence type="ECO:0000259" key="2">
    <source>
        <dbReference type="Pfam" id="PF13439"/>
    </source>
</evidence>
<name>A0A0A7GE93_GEOAI</name>
<dbReference type="KEGG" id="gac:GACE_1141"/>
<reference evidence="3 4" key="1">
    <citation type="journal article" date="2015" name="Appl. Environ. Microbiol.">
        <title>The Geoglobus acetivorans genome: Fe(III) reduction, acetate utilization, autotrophic growth, and degradation of aromatic compounds in a hyperthermophilic archaeon.</title>
        <authorList>
            <person name="Mardanov A.V."/>
            <person name="Slododkina G.B."/>
            <person name="Slobodkin A.I."/>
            <person name="Beletsky A.V."/>
            <person name="Gavrilov S.N."/>
            <person name="Kublanov I.V."/>
            <person name="Bonch-Osmolovskaya E.A."/>
            <person name="Skryabin K.G."/>
            <person name="Ravin N.V."/>
        </authorList>
    </citation>
    <scope>NUCLEOTIDE SEQUENCE [LARGE SCALE GENOMIC DNA]</scope>
    <source>
        <strain evidence="3 4">SBH6</strain>
    </source>
</reference>
<dbReference type="GO" id="GO:0016757">
    <property type="term" value="F:glycosyltransferase activity"/>
    <property type="evidence" value="ECO:0007669"/>
    <property type="project" value="InterPro"/>
</dbReference>
<dbReference type="HOGENOM" id="CLU_926350_0_0_2"/>
<dbReference type="STRING" id="565033.GACE_1141"/>
<dbReference type="CDD" id="cd03801">
    <property type="entry name" value="GT4_PimA-like"/>
    <property type="match status" value="1"/>
</dbReference>
<dbReference type="AlphaFoldDB" id="A0A0A7GE93"/>
<evidence type="ECO:0000313" key="4">
    <source>
        <dbReference type="Proteomes" id="UP000030624"/>
    </source>
</evidence>
<dbReference type="eggNOG" id="arCOG01403">
    <property type="taxonomic scope" value="Archaea"/>
</dbReference>
<dbReference type="EMBL" id="CP009552">
    <property type="protein sequence ID" value="AIY90183.1"/>
    <property type="molecule type" value="Genomic_DNA"/>
</dbReference>
<evidence type="ECO:0000313" key="3">
    <source>
        <dbReference type="EMBL" id="AIY90183.1"/>
    </source>
</evidence>
<keyword evidence="3" id="KW-0808">Transferase</keyword>
<dbReference type="InterPro" id="IPR028098">
    <property type="entry name" value="Glyco_trans_4-like_N"/>
</dbReference>
<dbReference type="RefSeq" id="WP_048091867.1">
    <property type="nucleotide sequence ID" value="NZ_CP009552.1"/>
</dbReference>
<dbReference type="Proteomes" id="UP000030624">
    <property type="component" value="Chromosome"/>
</dbReference>
<sequence>MIVTMLTPRYHPDIGGVEKHVKKISERLSKKGHKVIILTSKSDLTTCSKEIVGSVEIYRIRKNIFLKYIDLIRYMNIIRKSDIIHCHDFSTFIFWYIPYLLIFPKKPVYITFHGYEGKIPIPRVTKLLRKITEKLTYGNICVGKYIQKWYDTTPNFITYGGVDYKKINTSPNHKKKHQAVFVGRLETDTGILTYIEALRILKEKYGSEIELHICGDGTLKDHISKTIAKYGINAILHGLIRNPETHYNKARYAFVSGYLAILEAMSSGCIVCSVYENNLKKDYLYSLSIPKSAMIIARSPDELADKLIECINNPKDVKKRSSLGQQYAKKQTWEKVVDKYILLWRSHHGKQKDIAYNNFEK</sequence>
<organism evidence="3 4">
    <name type="scientific">Geoglobus acetivorans</name>
    <dbReference type="NCBI Taxonomy" id="565033"/>
    <lineage>
        <taxon>Archaea</taxon>
        <taxon>Methanobacteriati</taxon>
        <taxon>Methanobacteriota</taxon>
        <taxon>Archaeoglobi</taxon>
        <taxon>Archaeoglobales</taxon>
        <taxon>Archaeoglobaceae</taxon>
        <taxon>Geoglobus</taxon>
    </lineage>
</organism>
<evidence type="ECO:0000259" key="1">
    <source>
        <dbReference type="Pfam" id="PF00534"/>
    </source>
</evidence>
<dbReference type="SUPFAM" id="SSF53756">
    <property type="entry name" value="UDP-Glycosyltransferase/glycogen phosphorylase"/>
    <property type="match status" value="1"/>
</dbReference>
<feature type="domain" description="Glycosyltransferase subfamily 4-like N-terminal" evidence="2">
    <location>
        <begin position="14"/>
        <end position="150"/>
    </location>
</feature>
<dbReference type="Gene3D" id="3.40.50.2000">
    <property type="entry name" value="Glycogen Phosphorylase B"/>
    <property type="match status" value="2"/>
</dbReference>
<protein>
    <submittedName>
        <fullName evidence="3">Glycosyl transferase, group 1</fullName>
    </submittedName>
</protein>
<dbReference type="GeneID" id="24797723"/>
<accession>A0A0A7GE93</accession>
<dbReference type="InterPro" id="IPR001296">
    <property type="entry name" value="Glyco_trans_1"/>
</dbReference>
<dbReference type="Pfam" id="PF00534">
    <property type="entry name" value="Glycos_transf_1"/>
    <property type="match status" value="1"/>
</dbReference>
<proteinExistence type="predicted"/>
<gene>
    <name evidence="3" type="ORF">GACE_1141</name>
</gene>